<dbReference type="Proteomes" id="UP000278962">
    <property type="component" value="Unassembled WGS sequence"/>
</dbReference>
<dbReference type="SUPFAM" id="SSF55729">
    <property type="entry name" value="Acyl-CoA N-acyltransferases (Nat)"/>
    <property type="match status" value="1"/>
</dbReference>
<dbReference type="Pfam" id="PF00583">
    <property type="entry name" value="Acetyltransf_1"/>
    <property type="match status" value="1"/>
</dbReference>
<dbReference type="AlphaFoldDB" id="A0A660LEV8"/>
<comment type="caution">
    <text evidence="2">The sequence shown here is derived from an EMBL/GenBank/DDBJ whole genome shotgun (WGS) entry which is preliminary data.</text>
</comment>
<dbReference type="RefSeq" id="WP_170178998.1">
    <property type="nucleotide sequence ID" value="NZ_RBIL01000001.1"/>
</dbReference>
<dbReference type="InterPro" id="IPR000182">
    <property type="entry name" value="GNAT_dom"/>
</dbReference>
<name>A0A660LEV8_9ACTN</name>
<proteinExistence type="predicted"/>
<feature type="domain" description="N-acetyltransferase" evidence="1">
    <location>
        <begin position="2"/>
        <end position="157"/>
    </location>
</feature>
<dbReference type="PROSITE" id="PS51186">
    <property type="entry name" value="GNAT"/>
    <property type="match status" value="1"/>
</dbReference>
<evidence type="ECO:0000313" key="2">
    <source>
        <dbReference type="EMBL" id="RKQ92323.1"/>
    </source>
</evidence>
<reference evidence="2 3" key="1">
    <citation type="submission" date="2018-10" db="EMBL/GenBank/DDBJ databases">
        <title>Genomic Encyclopedia of Archaeal and Bacterial Type Strains, Phase II (KMG-II): from individual species to whole genera.</title>
        <authorList>
            <person name="Goeker M."/>
        </authorList>
    </citation>
    <scope>NUCLEOTIDE SEQUENCE [LARGE SCALE GENOMIC DNA]</scope>
    <source>
        <strain evidence="2 3">DSM 14954</strain>
    </source>
</reference>
<organism evidence="2 3">
    <name type="scientific">Solirubrobacter pauli</name>
    <dbReference type="NCBI Taxonomy" id="166793"/>
    <lineage>
        <taxon>Bacteria</taxon>
        <taxon>Bacillati</taxon>
        <taxon>Actinomycetota</taxon>
        <taxon>Thermoleophilia</taxon>
        <taxon>Solirubrobacterales</taxon>
        <taxon>Solirubrobacteraceae</taxon>
        <taxon>Solirubrobacter</taxon>
    </lineage>
</organism>
<evidence type="ECO:0000259" key="1">
    <source>
        <dbReference type="PROSITE" id="PS51186"/>
    </source>
</evidence>
<dbReference type="InterPro" id="IPR016181">
    <property type="entry name" value="Acyl_CoA_acyltransferase"/>
</dbReference>
<dbReference type="CDD" id="cd04301">
    <property type="entry name" value="NAT_SF"/>
    <property type="match status" value="1"/>
</dbReference>
<dbReference type="GO" id="GO:0016747">
    <property type="term" value="F:acyltransferase activity, transferring groups other than amino-acyl groups"/>
    <property type="evidence" value="ECO:0007669"/>
    <property type="project" value="InterPro"/>
</dbReference>
<protein>
    <submittedName>
        <fullName evidence="2">Acetyltransferase (GNAT) family protein</fullName>
    </submittedName>
</protein>
<sequence>MAQLRPMRPDEAPEVHDLSVMTFEALDVSRGEEPPQRPDPVLARPRYRHLATTDPDGAWVAEEDGVIVGAALALRREDVWGLSLLIVRPDRQSTGIGGQLLARAHAYAEGARGRVILASPDPRALRAYFRLGLELHPHVDAAGTPKGVHAPAGVRVGDASDIPLTEAVDRAVRGAARGQDIAVMLEMRQTLLVAPERGYAVVNAHGALRVLAATDESAATDLLRAVFARATGEITVEWLTAKQQWAIAAALEAGLELRTHMAGGVFTDGDVGPFTPYLPSGAFL</sequence>
<dbReference type="EMBL" id="RBIL01000001">
    <property type="protein sequence ID" value="RKQ92323.1"/>
    <property type="molecule type" value="Genomic_DNA"/>
</dbReference>
<evidence type="ECO:0000313" key="3">
    <source>
        <dbReference type="Proteomes" id="UP000278962"/>
    </source>
</evidence>
<keyword evidence="2" id="KW-0808">Transferase</keyword>
<keyword evidence="3" id="KW-1185">Reference proteome</keyword>
<dbReference type="Gene3D" id="3.40.630.30">
    <property type="match status" value="1"/>
</dbReference>
<gene>
    <name evidence="2" type="ORF">C8N24_2169</name>
</gene>
<accession>A0A660LEV8</accession>